<proteinExistence type="predicted"/>
<dbReference type="GO" id="GO:0016651">
    <property type="term" value="F:oxidoreductase activity, acting on NAD(P)H"/>
    <property type="evidence" value="ECO:0007669"/>
    <property type="project" value="UniProtKB-ARBA"/>
</dbReference>
<dbReference type="GO" id="GO:0070819">
    <property type="term" value="F:menaquinone-dependent protoporphyrinogen oxidase activity"/>
    <property type="evidence" value="ECO:0007669"/>
    <property type="project" value="TreeGrafter"/>
</dbReference>
<evidence type="ECO:0000313" key="3">
    <source>
        <dbReference type="EMBL" id="TCK92811.1"/>
    </source>
</evidence>
<dbReference type="EMBL" id="SMGQ01000013">
    <property type="protein sequence ID" value="TCK92811.1"/>
    <property type="molecule type" value="Genomic_DNA"/>
</dbReference>
<dbReference type="Proteomes" id="UP000294545">
    <property type="component" value="Unassembled WGS sequence"/>
</dbReference>
<evidence type="ECO:0000259" key="2">
    <source>
        <dbReference type="Pfam" id="PF12641"/>
    </source>
</evidence>
<keyword evidence="4" id="KW-1185">Reference proteome</keyword>
<dbReference type="Gene3D" id="3.40.50.360">
    <property type="match status" value="1"/>
</dbReference>
<sequence length="168" mass="19275">MDYIIIYSSETGNTKKVAYEIFKSMPEGTKIYDLQDIQGDVKEKNLILGYWVDRAKPNKEMLHFMECLTNKNIVAFGTLGAYPDSEHAQVTKKNVAEILEPRNTLLGQFLCQGRISSKITEMFKRASSDSPHRMTEERIKKHQEAAKHPNEEDFKAARSFIESILNSQ</sequence>
<dbReference type="RefSeq" id="WP_132282668.1">
    <property type="nucleotide sequence ID" value="NZ_SMGQ01000013.1"/>
</dbReference>
<dbReference type="AlphaFoldDB" id="A0A4V2Q093"/>
<dbReference type="SUPFAM" id="SSF52218">
    <property type="entry name" value="Flavoproteins"/>
    <property type="match status" value="1"/>
</dbReference>
<dbReference type="GO" id="GO:0010181">
    <property type="term" value="F:FMN binding"/>
    <property type="evidence" value="ECO:0007669"/>
    <property type="project" value="InterPro"/>
</dbReference>
<dbReference type="InterPro" id="IPR008254">
    <property type="entry name" value="Flavodoxin/NO_synth"/>
</dbReference>
<protein>
    <submittedName>
        <fullName evidence="3">Flavodoxin</fullName>
    </submittedName>
</protein>
<evidence type="ECO:0000256" key="1">
    <source>
        <dbReference type="SAM" id="MobiDB-lite"/>
    </source>
</evidence>
<comment type="caution">
    <text evidence="3">The sequence shown here is derived from an EMBL/GenBank/DDBJ whole genome shotgun (WGS) entry which is preliminary data.</text>
</comment>
<dbReference type="Pfam" id="PF12641">
    <property type="entry name" value="Flavodoxin_3"/>
    <property type="match status" value="1"/>
</dbReference>
<dbReference type="InterPro" id="IPR052200">
    <property type="entry name" value="Protoporphyrinogen_IX_DH"/>
</dbReference>
<organism evidence="3 4">
    <name type="scientific">Natranaerovirga hydrolytica</name>
    <dbReference type="NCBI Taxonomy" id="680378"/>
    <lineage>
        <taxon>Bacteria</taxon>
        <taxon>Bacillati</taxon>
        <taxon>Bacillota</taxon>
        <taxon>Clostridia</taxon>
        <taxon>Lachnospirales</taxon>
        <taxon>Natranaerovirgaceae</taxon>
        <taxon>Natranaerovirga</taxon>
    </lineage>
</organism>
<dbReference type="PROSITE" id="PS00201">
    <property type="entry name" value="FLAVODOXIN"/>
    <property type="match status" value="1"/>
</dbReference>
<evidence type="ECO:0000313" key="4">
    <source>
        <dbReference type="Proteomes" id="UP000294545"/>
    </source>
</evidence>
<dbReference type="OrthoDB" id="307208at2"/>
<gene>
    <name evidence="3" type="ORF">EDC19_1966</name>
</gene>
<feature type="domain" description="Flavodoxin-like" evidence="2">
    <location>
        <begin position="5"/>
        <end position="162"/>
    </location>
</feature>
<dbReference type="GO" id="GO:0009055">
    <property type="term" value="F:electron transfer activity"/>
    <property type="evidence" value="ECO:0007669"/>
    <property type="project" value="InterPro"/>
</dbReference>
<accession>A0A4V2Q093</accession>
<dbReference type="InterPro" id="IPR001226">
    <property type="entry name" value="Flavodoxin_CS"/>
</dbReference>
<dbReference type="PANTHER" id="PTHR38030">
    <property type="entry name" value="PROTOPORPHYRINOGEN IX DEHYDROGENASE [MENAQUINONE]"/>
    <property type="match status" value="1"/>
</dbReference>
<dbReference type="GO" id="GO:0006783">
    <property type="term" value="P:heme biosynthetic process"/>
    <property type="evidence" value="ECO:0007669"/>
    <property type="project" value="TreeGrafter"/>
</dbReference>
<dbReference type="PANTHER" id="PTHR38030:SF2">
    <property type="entry name" value="PROTOPORPHYRINOGEN IX DEHYDROGENASE [QUINONE]"/>
    <property type="match status" value="1"/>
</dbReference>
<feature type="region of interest" description="Disordered" evidence="1">
    <location>
        <begin position="126"/>
        <end position="152"/>
    </location>
</feature>
<dbReference type="InterPro" id="IPR029039">
    <property type="entry name" value="Flavoprotein-like_sf"/>
</dbReference>
<reference evidence="3 4" key="1">
    <citation type="submission" date="2019-03" db="EMBL/GenBank/DDBJ databases">
        <title>Genomic Encyclopedia of Type Strains, Phase IV (KMG-IV): sequencing the most valuable type-strain genomes for metagenomic binning, comparative biology and taxonomic classification.</title>
        <authorList>
            <person name="Goeker M."/>
        </authorList>
    </citation>
    <scope>NUCLEOTIDE SEQUENCE [LARGE SCALE GENOMIC DNA]</scope>
    <source>
        <strain evidence="3 4">DSM 24176</strain>
    </source>
</reference>
<name>A0A4V2Q093_9FIRM</name>